<comment type="similarity">
    <text evidence="1">Belongs to the lcsJ thioesterase family.</text>
</comment>
<dbReference type="CDD" id="cd00586">
    <property type="entry name" value="4HBT"/>
    <property type="match status" value="1"/>
</dbReference>
<evidence type="ECO:0008006" key="4">
    <source>
        <dbReference type="Google" id="ProtNLM"/>
    </source>
</evidence>
<proteinExistence type="inferred from homology"/>
<dbReference type="SUPFAM" id="SSF54637">
    <property type="entry name" value="Thioesterase/thiol ester dehydrase-isomerase"/>
    <property type="match status" value="1"/>
</dbReference>
<dbReference type="eggNOG" id="KOG4366">
    <property type="taxonomic scope" value="Eukaryota"/>
</dbReference>
<dbReference type="OMA" id="PFAWTYR"/>
<evidence type="ECO:0000313" key="3">
    <source>
        <dbReference type="Proteomes" id="UP000002058"/>
    </source>
</evidence>
<dbReference type="KEGG" id="ure:UREG_03381"/>
<dbReference type="PANTHER" id="PTHR12475">
    <property type="match status" value="1"/>
</dbReference>
<dbReference type="InParanoid" id="C4JQN6"/>
<reference evidence="3" key="1">
    <citation type="journal article" date="2009" name="Genome Res.">
        <title>Comparative genomic analyses of the human fungal pathogens Coccidioides and their relatives.</title>
        <authorList>
            <person name="Sharpton T.J."/>
            <person name="Stajich J.E."/>
            <person name="Rounsley S.D."/>
            <person name="Gardner M.J."/>
            <person name="Wortman J.R."/>
            <person name="Jordar V.S."/>
            <person name="Maiti R."/>
            <person name="Kodira C.D."/>
            <person name="Neafsey D.E."/>
            <person name="Zeng Q."/>
            <person name="Hung C.-Y."/>
            <person name="McMahan C."/>
            <person name="Muszewska A."/>
            <person name="Grynberg M."/>
            <person name="Mandel M.A."/>
            <person name="Kellner E.M."/>
            <person name="Barker B.M."/>
            <person name="Galgiani J.N."/>
            <person name="Orbach M.J."/>
            <person name="Kirkland T.N."/>
            <person name="Cole G.T."/>
            <person name="Henn M.R."/>
            <person name="Birren B.W."/>
            <person name="Taylor J.W."/>
        </authorList>
    </citation>
    <scope>NUCLEOTIDE SEQUENCE [LARGE SCALE GENOMIC DNA]</scope>
    <source>
        <strain evidence="3">UAMH 1704</strain>
    </source>
</reference>
<dbReference type="HOGENOM" id="CLU_040660_0_1_1"/>
<dbReference type="FunCoup" id="C4JQN6">
    <property type="interactions" value="24"/>
</dbReference>
<keyword evidence="3" id="KW-1185">Reference proteome</keyword>
<dbReference type="OrthoDB" id="265761at2759"/>
<evidence type="ECO:0000313" key="2">
    <source>
        <dbReference type="EMBL" id="EEP78535.1"/>
    </source>
</evidence>
<accession>C4JQN6</accession>
<dbReference type="GeneID" id="8440220"/>
<dbReference type="STRING" id="336963.C4JQN6"/>
<dbReference type="RefSeq" id="XP_002543864.1">
    <property type="nucleotide sequence ID" value="XM_002543818.1"/>
</dbReference>
<gene>
    <name evidence="2" type="ORF">UREG_03381</name>
</gene>
<evidence type="ECO:0000256" key="1">
    <source>
        <dbReference type="ARBA" id="ARBA00038476"/>
    </source>
</evidence>
<sequence length="304" mass="34200">MENETNLDFAMSRLVCSSIFSDASAGKRHVYPNPKLLANNQACVEPHLHPIFIPASVTSRAPLWETDYNCHKSNSTYFSDLDVARTVLVTNLYTPGFSILQKEMDGEIDEHGKRKYPRGRLAVMLGSVYCTFKKEIKPYELYEMQSKIAGWDEKWLYVLTFFLRPEKRKGEGKTLLAVGLGKYVTKKGRLTVRPEKVLRASGLLPDRPDGEVSVTASSLETPASGEAINAEDGLEESGIREVLTLGESTNLDQAVLENDKKTRSVSNGSLWTWERIEQERLRGLETVRGFINMDAKLYEEATLV</sequence>
<dbReference type="EMBL" id="CH476616">
    <property type="protein sequence ID" value="EEP78535.1"/>
    <property type="molecule type" value="Genomic_DNA"/>
</dbReference>
<dbReference type="Pfam" id="PF13279">
    <property type="entry name" value="4HBT_2"/>
    <property type="match status" value="1"/>
</dbReference>
<dbReference type="Proteomes" id="UP000002058">
    <property type="component" value="Unassembled WGS sequence"/>
</dbReference>
<dbReference type="VEuPathDB" id="FungiDB:UREG_03381"/>
<protein>
    <recommendedName>
        <fullName evidence="4">Thioesterase domain-containing protein</fullName>
    </recommendedName>
</protein>
<dbReference type="AlphaFoldDB" id="C4JQN6"/>
<dbReference type="InterPro" id="IPR029069">
    <property type="entry name" value="HotDog_dom_sf"/>
</dbReference>
<name>C4JQN6_UNCRE</name>
<organism evidence="2 3">
    <name type="scientific">Uncinocarpus reesii (strain UAMH 1704)</name>
    <dbReference type="NCBI Taxonomy" id="336963"/>
    <lineage>
        <taxon>Eukaryota</taxon>
        <taxon>Fungi</taxon>
        <taxon>Dikarya</taxon>
        <taxon>Ascomycota</taxon>
        <taxon>Pezizomycotina</taxon>
        <taxon>Eurotiomycetes</taxon>
        <taxon>Eurotiomycetidae</taxon>
        <taxon>Onygenales</taxon>
        <taxon>Onygenaceae</taxon>
        <taxon>Uncinocarpus</taxon>
    </lineage>
</organism>
<dbReference type="InterPro" id="IPR051490">
    <property type="entry name" value="THEM6_lcsJ_thioesterase"/>
</dbReference>
<dbReference type="PANTHER" id="PTHR12475:SF4">
    <property type="entry name" value="PROTEIN THEM6"/>
    <property type="match status" value="1"/>
</dbReference>